<sequence>MPAINRSELIQRRLENFLGTCLLLGSLATLAGLLGYLFAGWAGLLWTAAMVAVAAAALSGVPATIVLRRSGALPLAHWQAPRLYQIASELARRAELKYVPLLHYIPDEQINAFAVGSAQRGNGGIAITEGLLRALSLRETAAVIAHELSHLRHGDTRMLALASFLTNAIVYLGLFAQLTLLIAFPWLLEHEQGIPLISLFIIVISPTAALLLQLSLSRNREYAADLEAVALTGDPEGLAQALEVLEHYQSAWLESIFGKKRRLPLRHRWLSSHPPIQERIRRLQDLTNPPPTPPVIGIDCSHERADGWVQIPVRRLR</sequence>
<dbReference type="GO" id="GO:0046872">
    <property type="term" value="F:metal ion binding"/>
    <property type="evidence" value="ECO:0007669"/>
    <property type="project" value="UniProtKB-KW"/>
</dbReference>
<evidence type="ECO:0000313" key="14">
    <source>
        <dbReference type="EMBL" id="BAU56814.1"/>
    </source>
</evidence>
<evidence type="ECO:0000256" key="3">
    <source>
        <dbReference type="ARBA" id="ARBA00022670"/>
    </source>
</evidence>
<keyword evidence="6 11" id="KW-0378">Hydrolase</keyword>
<feature type="transmembrane region" description="Helical" evidence="12">
    <location>
        <begin position="193"/>
        <end position="212"/>
    </location>
</feature>
<reference evidence="14" key="1">
    <citation type="submission" date="2016-02" db="EMBL/GenBank/DDBJ databases">
        <title>Halorhodospira halochloris DSM-1059 complete genome, version 2.</title>
        <authorList>
            <person name="Tsukatani Y."/>
        </authorList>
    </citation>
    <scope>NUCLEOTIDE SEQUENCE</scope>
    <source>
        <strain evidence="14">DSM 1059</strain>
    </source>
</reference>
<keyword evidence="4 12" id="KW-0812">Transmembrane</keyword>
<gene>
    <name evidence="14" type="ORF">HH1059_01410</name>
</gene>
<feature type="transmembrane region" description="Helical" evidence="12">
    <location>
        <begin position="21"/>
        <end position="39"/>
    </location>
</feature>
<comment type="cofactor">
    <cofactor evidence="11">
        <name>Zn(2+)</name>
        <dbReference type="ChEBI" id="CHEBI:29105"/>
    </cofactor>
    <text evidence="11">Binds 1 zinc ion per subunit.</text>
</comment>
<keyword evidence="8 12" id="KW-1133">Transmembrane helix</keyword>
<evidence type="ECO:0000256" key="10">
    <source>
        <dbReference type="ARBA" id="ARBA00023136"/>
    </source>
</evidence>
<comment type="subcellular location">
    <subcellularLocation>
        <location evidence="1">Cell membrane</location>
        <topology evidence="1">Multi-pass membrane protein</topology>
    </subcellularLocation>
</comment>
<comment type="similarity">
    <text evidence="11">Belongs to the peptidase M48 family.</text>
</comment>
<dbReference type="CDD" id="cd07339">
    <property type="entry name" value="M48B_HtpX_like"/>
    <property type="match status" value="1"/>
</dbReference>
<evidence type="ECO:0000256" key="12">
    <source>
        <dbReference type="SAM" id="Phobius"/>
    </source>
</evidence>
<feature type="transmembrane region" description="Helical" evidence="12">
    <location>
        <begin position="45"/>
        <end position="67"/>
    </location>
</feature>
<organism evidence="14 15">
    <name type="scientific">Halorhodospira halochloris</name>
    <name type="common">Ectothiorhodospira halochloris</name>
    <dbReference type="NCBI Taxonomy" id="1052"/>
    <lineage>
        <taxon>Bacteria</taxon>
        <taxon>Pseudomonadati</taxon>
        <taxon>Pseudomonadota</taxon>
        <taxon>Gammaproteobacteria</taxon>
        <taxon>Chromatiales</taxon>
        <taxon>Ectothiorhodospiraceae</taxon>
        <taxon>Halorhodospira</taxon>
    </lineage>
</organism>
<keyword evidence="9 11" id="KW-0482">Metalloprotease</keyword>
<evidence type="ECO:0000259" key="13">
    <source>
        <dbReference type="Pfam" id="PF01435"/>
    </source>
</evidence>
<evidence type="ECO:0000256" key="7">
    <source>
        <dbReference type="ARBA" id="ARBA00022833"/>
    </source>
</evidence>
<protein>
    <submittedName>
        <fullName evidence="14">Peptidase M48</fullName>
    </submittedName>
</protein>
<dbReference type="EMBL" id="AP017372">
    <property type="protein sequence ID" value="BAU56814.1"/>
    <property type="molecule type" value="Genomic_DNA"/>
</dbReference>
<evidence type="ECO:0000256" key="5">
    <source>
        <dbReference type="ARBA" id="ARBA00022723"/>
    </source>
</evidence>
<dbReference type="InterPro" id="IPR050083">
    <property type="entry name" value="HtpX_protease"/>
</dbReference>
<dbReference type="PANTHER" id="PTHR43221:SF1">
    <property type="entry name" value="PROTEASE HTPX"/>
    <property type="match status" value="1"/>
</dbReference>
<dbReference type="Pfam" id="PF01435">
    <property type="entry name" value="Peptidase_M48"/>
    <property type="match status" value="1"/>
</dbReference>
<dbReference type="GO" id="GO:0005886">
    <property type="term" value="C:plasma membrane"/>
    <property type="evidence" value="ECO:0007669"/>
    <property type="project" value="UniProtKB-SubCell"/>
</dbReference>
<keyword evidence="5" id="KW-0479">Metal-binding</keyword>
<dbReference type="Gene3D" id="3.30.2010.10">
    <property type="entry name" value="Metalloproteases ('zincins'), catalytic domain"/>
    <property type="match status" value="1"/>
</dbReference>
<evidence type="ECO:0000256" key="9">
    <source>
        <dbReference type="ARBA" id="ARBA00023049"/>
    </source>
</evidence>
<evidence type="ECO:0000256" key="1">
    <source>
        <dbReference type="ARBA" id="ARBA00004651"/>
    </source>
</evidence>
<evidence type="ECO:0000256" key="4">
    <source>
        <dbReference type="ARBA" id="ARBA00022692"/>
    </source>
</evidence>
<proteinExistence type="inferred from homology"/>
<dbReference type="InterPro" id="IPR001915">
    <property type="entry name" value="Peptidase_M48"/>
</dbReference>
<keyword evidence="7 11" id="KW-0862">Zinc</keyword>
<dbReference type="GO" id="GO:0004222">
    <property type="term" value="F:metalloendopeptidase activity"/>
    <property type="evidence" value="ECO:0007669"/>
    <property type="project" value="InterPro"/>
</dbReference>
<keyword evidence="15" id="KW-1185">Reference proteome</keyword>
<feature type="transmembrane region" description="Helical" evidence="12">
    <location>
        <begin position="159"/>
        <end position="187"/>
    </location>
</feature>
<dbReference type="KEGG" id="hhk:HH1059_01410"/>
<keyword evidence="3 11" id="KW-0645">Protease</keyword>
<evidence type="ECO:0000256" key="11">
    <source>
        <dbReference type="RuleBase" id="RU003983"/>
    </source>
</evidence>
<feature type="domain" description="Peptidase M48" evidence="13">
    <location>
        <begin position="78"/>
        <end position="285"/>
    </location>
</feature>
<evidence type="ECO:0000256" key="2">
    <source>
        <dbReference type="ARBA" id="ARBA00022475"/>
    </source>
</evidence>
<dbReference type="PANTHER" id="PTHR43221">
    <property type="entry name" value="PROTEASE HTPX"/>
    <property type="match status" value="1"/>
</dbReference>
<evidence type="ECO:0000256" key="8">
    <source>
        <dbReference type="ARBA" id="ARBA00022989"/>
    </source>
</evidence>
<accession>A0A0X8XBF6</accession>
<dbReference type="GO" id="GO:0006508">
    <property type="term" value="P:proteolysis"/>
    <property type="evidence" value="ECO:0007669"/>
    <property type="project" value="UniProtKB-KW"/>
</dbReference>
<dbReference type="OrthoDB" id="15218at2"/>
<dbReference type="RefSeq" id="WP_096407153.1">
    <property type="nucleotide sequence ID" value="NZ_AP017372.2"/>
</dbReference>
<dbReference type="Proteomes" id="UP000218890">
    <property type="component" value="Chromosome"/>
</dbReference>
<name>A0A0X8XBF6_HALHR</name>
<keyword evidence="2" id="KW-1003">Cell membrane</keyword>
<evidence type="ECO:0000313" key="15">
    <source>
        <dbReference type="Proteomes" id="UP000218890"/>
    </source>
</evidence>
<keyword evidence="10 12" id="KW-0472">Membrane</keyword>
<dbReference type="AlphaFoldDB" id="A0A0X8XBF6"/>
<evidence type="ECO:0000256" key="6">
    <source>
        <dbReference type="ARBA" id="ARBA00022801"/>
    </source>
</evidence>